<dbReference type="Proteomes" id="UP000789405">
    <property type="component" value="Unassembled WGS sequence"/>
</dbReference>
<dbReference type="OrthoDB" id="10426187at2759"/>
<protein>
    <submittedName>
        <fullName evidence="1">13369_t:CDS:1</fullName>
    </submittedName>
</protein>
<evidence type="ECO:0000313" key="2">
    <source>
        <dbReference type="Proteomes" id="UP000789405"/>
    </source>
</evidence>
<accession>A0A9N9HSG4</accession>
<evidence type="ECO:0000313" key="1">
    <source>
        <dbReference type="EMBL" id="CAG8703769.1"/>
    </source>
</evidence>
<proteinExistence type="predicted"/>
<gene>
    <name evidence="1" type="ORF">DERYTH_LOCUS13154</name>
</gene>
<name>A0A9N9HSG4_9GLOM</name>
<sequence length="102" mass="11494">MKCALATDLAHNVDVMNMEISGGPFQQDRKHTLKDSEKISNTGVNILLTSLRDIPASVNNKCTNNFNMFEISDDIRGVTHNLLWVENENELGKRVEHILDTL</sequence>
<comment type="caution">
    <text evidence="1">The sequence shown here is derived from an EMBL/GenBank/DDBJ whole genome shotgun (WGS) entry which is preliminary data.</text>
</comment>
<organism evidence="1 2">
    <name type="scientific">Dentiscutata erythropus</name>
    <dbReference type="NCBI Taxonomy" id="1348616"/>
    <lineage>
        <taxon>Eukaryota</taxon>
        <taxon>Fungi</taxon>
        <taxon>Fungi incertae sedis</taxon>
        <taxon>Mucoromycota</taxon>
        <taxon>Glomeromycotina</taxon>
        <taxon>Glomeromycetes</taxon>
        <taxon>Diversisporales</taxon>
        <taxon>Gigasporaceae</taxon>
        <taxon>Dentiscutata</taxon>
    </lineage>
</organism>
<dbReference type="AlphaFoldDB" id="A0A9N9HSG4"/>
<dbReference type="EMBL" id="CAJVPY010009017">
    <property type="protein sequence ID" value="CAG8703769.1"/>
    <property type="molecule type" value="Genomic_DNA"/>
</dbReference>
<reference evidence="1" key="1">
    <citation type="submission" date="2021-06" db="EMBL/GenBank/DDBJ databases">
        <authorList>
            <person name="Kallberg Y."/>
            <person name="Tangrot J."/>
            <person name="Rosling A."/>
        </authorList>
    </citation>
    <scope>NUCLEOTIDE SEQUENCE</scope>
    <source>
        <strain evidence="1">MA453B</strain>
    </source>
</reference>
<keyword evidence="2" id="KW-1185">Reference proteome</keyword>